<protein>
    <submittedName>
        <fullName evidence="4">Cytochrome P450</fullName>
    </submittedName>
</protein>
<name>A0A2T4HMY0_9SPHN</name>
<dbReference type="GO" id="GO:0016705">
    <property type="term" value="F:oxidoreductase activity, acting on paired donors, with incorporation or reduction of molecular oxygen"/>
    <property type="evidence" value="ECO:0007669"/>
    <property type="project" value="InterPro"/>
</dbReference>
<evidence type="ECO:0000256" key="1">
    <source>
        <dbReference type="ARBA" id="ARBA00010617"/>
    </source>
</evidence>
<gene>
    <name evidence="4" type="ORF">CV103_19470</name>
</gene>
<feature type="region of interest" description="Disordered" evidence="3">
    <location>
        <begin position="1"/>
        <end position="27"/>
    </location>
</feature>
<keyword evidence="2" id="KW-0479">Metal-binding</keyword>
<keyword evidence="2" id="KW-0408">Iron</keyword>
<comment type="caution">
    <text evidence="4">The sequence shown here is derived from an EMBL/GenBank/DDBJ whole genome shotgun (WGS) entry which is preliminary data.</text>
</comment>
<organism evidence="4 5">
    <name type="scientific">Edaphosphingomonas fennica</name>
    <dbReference type="NCBI Taxonomy" id="114404"/>
    <lineage>
        <taxon>Bacteria</taxon>
        <taxon>Pseudomonadati</taxon>
        <taxon>Pseudomonadota</taxon>
        <taxon>Alphaproteobacteria</taxon>
        <taxon>Sphingomonadales</taxon>
        <taxon>Rhizorhabdaceae</taxon>
        <taxon>Edaphosphingomonas</taxon>
    </lineage>
</organism>
<evidence type="ECO:0000256" key="3">
    <source>
        <dbReference type="SAM" id="MobiDB-lite"/>
    </source>
</evidence>
<dbReference type="EMBL" id="PHHF01000076">
    <property type="protein sequence ID" value="PTD17171.1"/>
    <property type="molecule type" value="Genomic_DNA"/>
</dbReference>
<dbReference type="GO" id="GO:0005506">
    <property type="term" value="F:iron ion binding"/>
    <property type="evidence" value="ECO:0007669"/>
    <property type="project" value="InterPro"/>
</dbReference>
<evidence type="ECO:0000313" key="5">
    <source>
        <dbReference type="Proteomes" id="UP000241206"/>
    </source>
</evidence>
<accession>A0A2T4HMY0</accession>
<dbReference type="Gene3D" id="1.10.630.10">
    <property type="entry name" value="Cytochrome P450"/>
    <property type="match status" value="1"/>
</dbReference>
<reference evidence="4 5" key="1">
    <citation type="submission" date="2017-11" db="EMBL/GenBank/DDBJ databases">
        <title>Sphingomonas oleivorans sp. nov., isolated from oil-contaminated soil.</title>
        <authorList>
            <person name="Wang L."/>
            <person name="Chen L."/>
        </authorList>
    </citation>
    <scope>NUCLEOTIDE SEQUENCE [LARGE SCALE GENOMIC DNA]</scope>
    <source>
        <strain evidence="4 5">K101</strain>
    </source>
</reference>
<dbReference type="AlphaFoldDB" id="A0A2T4HMY0"/>
<comment type="similarity">
    <text evidence="1 2">Belongs to the cytochrome P450 family.</text>
</comment>
<dbReference type="Proteomes" id="UP000241206">
    <property type="component" value="Unassembled WGS sequence"/>
</dbReference>
<dbReference type="PANTHER" id="PTHR46696:SF1">
    <property type="entry name" value="CYTOCHROME P450 YJIB-RELATED"/>
    <property type="match status" value="1"/>
</dbReference>
<keyword evidence="2" id="KW-0349">Heme</keyword>
<dbReference type="InterPro" id="IPR017972">
    <property type="entry name" value="Cyt_P450_CS"/>
</dbReference>
<feature type="compositionally biased region" description="Basic and acidic residues" evidence="3">
    <location>
        <begin position="10"/>
        <end position="23"/>
    </location>
</feature>
<keyword evidence="2" id="KW-0503">Monooxygenase</keyword>
<dbReference type="GO" id="GO:0004497">
    <property type="term" value="F:monooxygenase activity"/>
    <property type="evidence" value="ECO:0007669"/>
    <property type="project" value="UniProtKB-KW"/>
</dbReference>
<dbReference type="GO" id="GO:0020037">
    <property type="term" value="F:heme binding"/>
    <property type="evidence" value="ECO:0007669"/>
    <property type="project" value="InterPro"/>
</dbReference>
<dbReference type="PANTHER" id="PTHR46696">
    <property type="entry name" value="P450, PUTATIVE (EUROFUNG)-RELATED"/>
    <property type="match status" value="1"/>
</dbReference>
<dbReference type="CDD" id="cd00302">
    <property type="entry name" value="cytochrome_P450"/>
    <property type="match status" value="1"/>
</dbReference>
<dbReference type="InterPro" id="IPR036396">
    <property type="entry name" value="Cyt_P450_sf"/>
</dbReference>
<dbReference type="SUPFAM" id="SSF48264">
    <property type="entry name" value="Cytochrome P450"/>
    <property type="match status" value="1"/>
</dbReference>
<keyword evidence="5" id="KW-1185">Reference proteome</keyword>
<dbReference type="PROSITE" id="PS00086">
    <property type="entry name" value="CYTOCHROME_P450"/>
    <property type="match status" value="1"/>
</dbReference>
<sequence length="398" mass="44522">MMLVNAQAHSEADCPFHSGDDHRKSARASAGGGIIDADIWTDTLDRARAILRSDGAKQAGFLAEQVGKIGRATRQPILFLEGEAHRVRRGATARFFTPRIVATRYRELMIRLSDELVERFRQQKRARLDDLSLELAVAVAGDIVGLTASNPNGLARRLDIFFTGNFDPPRGRFRALVKFLRSQYRVLSFHYRDVVPAIRERKKKRQDDVISHLIDEGYTDREILTECLLYGAAGMATTREFIVMAAWHMLERDELRAAFQQADEAGKIAILEEILRLEPVVGYIFRRMRTDLPAADVRAGNAVAVDVRAANTDETAFGTCPREIMAGRKVSAKYGNAGMSFGDGEHRCPGAQVALHESCLFLDRLLRVPGLKLERAPDLAWNRLVTSYELRNAVIICS</sequence>
<proteinExistence type="inferred from homology"/>
<evidence type="ECO:0000313" key="4">
    <source>
        <dbReference type="EMBL" id="PTD17171.1"/>
    </source>
</evidence>
<evidence type="ECO:0000256" key="2">
    <source>
        <dbReference type="RuleBase" id="RU000461"/>
    </source>
</evidence>
<dbReference type="InterPro" id="IPR001128">
    <property type="entry name" value="Cyt_P450"/>
</dbReference>
<keyword evidence="2" id="KW-0560">Oxidoreductase</keyword>
<dbReference type="Pfam" id="PF00067">
    <property type="entry name" value="p450"/>
    <property type="match status" value="1"/>
</dbReference>